<protein>
    <submittedName>
        <fullName evidence="1">Uncharacterized protein</fullName>
    </submittedName>
</protein>
<sequence>MEQLNQGRSYVSDPPFSRRVAFLVQEGDVGATQGMYLGQEDYTFKPEDVGRLIEVVQDMSPGFLSWRFGSMFSDLTEQYPDPFPYVSVE</sequence>
<accession>A0A5C1K4Z7</accession>
<dbReference type="Proteomes" id="UP000322075">
    <property type="component" value="Segment"/>
</dbReference>
<gene>
    <name evidence="1" type="ORF">Zuri_34</name>
</gene>
<evidence type="ECO:0000313" key="1">
    <source>
        <dbReference type="EMBL" id="QEM41131.1"/>
    </source>
</evidence>
<name>A0A5C1K4Z7_9CAUD</name>
<keyword evidence="2" id="KW-1185">Reference proteome</keyword>
<evidence type="ECO:0000313" key="2">
    <source>
        <dbReference type="Proteomes" id="UP000322075"/>
    </source>
</evidence>
<reference evidence="1" key="1">
    <citation type="submission" date="2019-04" db="EMBL/GenBank/DDBJ databases">
        <authorList>
            <person name="Assadpour T."/>
            <person name="Ahmed J."/>
            <person name="Anderson S."/>
            <person name="Espinosa K."/>
            <person name="Gadsden T."/>
            <person name="Graham A."/>
            <person name="Hajjar W."/>
            <person name="Howard T."/>
            <person name="Lacafta O."/>
            <person name="Matney K."/>
            <person name="Matsen K."/>
            <person name="Osu J."/>
            <person name="Rupe E."/>
            <person name="Sang H."/>
            <person name="Wadi S."/>
            <person name="McNeal J."/>
            <person name="Temple L."/>
        </authorList>
    </citation>
    <scope>NUCLEOTIDE SEQUENCE [LARGE SCALE GENOMIC DNA]</scope>
</reference>
<dbReference type="EMBL" id="MK863032">
    <property type="protein sequence ID" value="QEM41131.1"/>
    <property type="molecule type" value="Genomic_DNA"/>
</dbReference>
<proteinExistence type="predicted"/>
<organism evidence="1 2">
    <name type="scientific">Pseudomonas phage Zuri</name>
    <dbReference type="NCBI Taxonomy" id="2604899"/>
    <lineage>
        <taxon>Viruses</taxon>
        <taxon>Duplodnaviria</taxon>
        <taxon>Heunggongvirae</taxon>
        <taxon>Uroviricota</taxon>
        <taxon>Caudoviricetes</taxon>
        <taxon>Schitoviridae</taxon>
        <taxon>Zurivirus</taxon>
        <taxon>Zurivirus zuri</taxon>
    </lineage>
</organism>